<evidence type="ECO:0000313" key="1">
    <source>
        <dbReference type="EMBL" id="MPC91575.1"/>
    </source>
</evidence>
<dbReference type="AlphaFoldDB" id="A0A5B7JA74"/>
<dbReference type="Proteomes" id="UP000324222">
    <property type="component" value="Unassembled WGS sequence"/>
</dbReference>
<proteinExistence type="predicted"/>
<gene>
    <name evidence="1" type="ORF">E2C01_086620</name>
</gene>
<dbReference type="EMBL" id="VSRR010088196">
    <property type="protein sequence ID" value="MPC91575.1"/>
    <property type="molecule type" value="Genomic_DNA"/>
</dbReference>
<reference evidence="1 2" key="1">
    <citation type="submission" date="2019-05" db="EMBL/GenBank/DDBJ databases">
        <title>Another draft genome of Portunus trituberculatus and its Hox gene families provides insights of decapod evolution.</title>
        <authorList>
            <person name="Jeong J.-H."/>
            <person name="Song I."/>
            <person name="Kim S."/>
            <person name="Choi T."/>
            <person name="Kim D."/>
            <person name="Ryu S."/>
            <person name="Kim W."/>
        </authorList>
    </citation>
    <scope>NUCLEOTIDE SEQUENCE [LARGE SCALE GENOMIC DNA]</scope>
    <source>
        <tissue evidence="1">Muscle</tissue>
    </source>
</reference>
<name>A0A5B7JA74_PORTR</name>
<comment type="caution">
    <text evidence="1">The sequence shown here is derived from an EMBL/GenBank/DDBJ whole genome shotgun (WGS) entry which is preliminary data.</text>
</comment>
<protein>
    <submittedName>
        <fullName evidence="1">Uncharacterized protein</fullName>
    </submittedName>
</protein>
<keyword evidence="2" id="KW-1185">Reference proteome</keyword>
<evidence type="ECO:0000313" key="2">
    <source>
        <dbReference type="Proteomes" id="UP000324222"/>
    </source>
</evidence>
<accession>A0A5B7JA74</accession>
<sequence>MSTDPSGSRRWILAGYVE</sequence>
<organism evidence="1 2">
    <name type="scientific">Portunus trituberculatus</name>
    <name type="common">Swimming crab</name>
    <name type="synonym">Neptunus trituberculatus</name>
    <dbReference type="NCBI Taxonomy" id="210409"/>
    <lineage>
        <taxon>Eukaryota</taxon>
        <taxon>Metazoa</taxon>
        <taxon>Ecdysozoa</taxon>
        <taxon>Arthropoda</taxon>
        <taxon>Crustacea</taxon>
        <taxon>Multicrustacea</taxon>
        <taxon>Malacostraca</taxon>
        <taxon>Eumalacostraca</taxon>
        <taxon>Eucarida</taxon>
        <taxon>Decapoda</taxon>
        <taxon>Pleocyemata</taxon>
        <taxon>Brachyura</taxon>
        <taxon>Eubrachyura</taxon>
        <taxon>Portunoidea</taxon>
        <taxon>Portunidae</taxon>
        <taxon>Portuninae</taxon>
        <taxon>Portunus</taxon>
    </lineage>
</organism>